<dbReference type="CDD" id="cd02440">
    <property type="entry name" value="AdoMet_MTases"/>
    <property type="match status" value="1"/>
</dbReference>
<organism evidence="2 3">
    <name type="scientific">Candidatus Nitrotoga arctica</name>
    <dbReference type="NCBI Taxonomy" id="453162"/>
    <lineage>
        <taxon>Bacteria</taxon>
        <taxon>Pseudomonadati</taxon>
        <taxon>Pseudomonadota</taxon>
        <taxon>Betaproteobacteria</taxon>
        <taxon>Nitrosomonadales</taxon>
        <taxon>Gallionellaceae</taxon>
        <taxon>Candidatus Nitrotoga</taxon>
    </lineage>
</organism>
<protein>
    <submittedName>
        <fullName evidence="2">Ubiquinone/menaquinone biosynthesis C-methylase UbiE</fullName>
    </submittedName>
</protein>
<keyword evidence="2" id="KW-0830">Ubiquinone</keyword>
<gene>
    <name evidence="2" type="ORF">NTG6680_1594</name>
</gene>
<accession>A0ABM8YZ27</accession>
<evidence type="ECO:0000259" key="1">
    <source>
        <dbReference type="Pfam" id="PF13847"/>
    </source>
</evidence>
<dbReference type="RefSeq" id="WP_239796730.1">
    <property type="nucleotide sequence ID" value="NZ_OU912926.1"/>
</dbReference>
<reference evidence="2 3" key="1">
    <citation type="submission" date="2021-10" db="EMBL/GenBank/DDBJ databases">
        <authorList>
            <person name="Koch H."/>
        </authorList>
    </citation>
    <scope>NUCLEOTIDE SEQUENCE [LARGE SCALE GENOMIC DNA]</scope>
    <source>
        <strain evidence="2">6680</strain>
    </source>
</reference>
<feature type="domain" description="Methyltransferase" evidence="1">
    <location>
        <begin position="46"/>
        <end position="168"/>
    </location>
</feature>
<evidence type="ECO:0000313" key="3">
    <source>
        <dbReference type="Proteomes" id="UP000839052"/>
    </source>
</evidence>
<sequence>MEKIEKDVAKDYWENQAKTHKGSHLASWSDNFMIELEIDAIGEHISSGDHVLDVGCANGYSAFQQLERHKDVGSITGVDFAENMIKQANSLKKAQWVGDIVKFEVGDINSLQFSDDTFDVAYATRVVTLMATWEEQQIAINECIRVVKPGGKVIFSEPFLEPFTLLNALRQLKDMPPLIEHDSNRFFKKAVLEEFLTQKGLTFEINEFSSIYYLGSRFLRELVTDPAAYPGFNPINRIFYDIEKDFSGGGFGIQQAYIITK</sequence>
<dbReference type="Pfam" id="PF13847">
    <property type="entry name" value="Methyltransf_31"/>
    <property type="match status" value="1"/>
</dbReference>
<dbReference type="SUPFAM" id="SSF53335">
    <property type="entry name" value="S-adenosyl-L-methionine-dependent methyltransferases"/>
    <property type="match status" value="1"/>
</dbReference>
<name>A0ABM8YZ27_9PROT</name>
<dbReference type="PANTHER" id="PTHR43591:SF24">
    <property type="entry name" value="2-METHOXY-6-POLYPRENYL-1,4-BENZOQUINOL METHYLASE, MITOCHONDRIAL"/>
    <property type="match status" value="1"/>
</dbReference>
<dbReference type="EMBL" id="OU912926">
    <property type="protein sequence ID" value="CAG9932847.1"/>
    <property type="molecule type" value="Genomic_DNA"/>
</dbReference>
<dbReference type="InterPro" id="IPR029063">
    <property type="entry name" value="SAM-dependent_MTases_sf"/>
</dbReference>
<dbReference type="PANTHER" id="PTHR43591">
    <property type="entry name" value="METHYLTRANSFERASE"/>
    <property type="match status" value="1"/>
</dbReference>
<keyword evidence="3" id="KW-1185">Reference proteome</keyword>
<dbReference type="Proteomes" id="UP000839052">
    <property type="component" value="Chromosome"/>
</dbReference>
<proteinExistence type="predicted"/>
<dbReference type="Gene3D" id="3.40.50.150">
    <property type="entry name" value="Vaccinia Virus protein VP39"/>
    <property type="match status" value="1"/>
</dbReference>
<evidence type="ECO:0000313" key="2">
    <source>
        <dbReference type="EMBL" id="CAG9932847.1"/>
    </source>
</evidence>
<dbReference type="InterPro" id="IPR025714">
    <property type="entry name" value="Methyltranfer_dom"/>
</dbReference>